<evidence type="ECO:0000256" key="1">
    <source>
        <dbReference type="SAM" id="MobiDB-lite"/>
    </source>
</evidence>
<dbReference type="EMBL" id="LJIJ01000664">
    <property type="protein sequence ID" value="ODM95499.1"/>
    <property type="molecule type" value="Genomic_DNA"/>
</dbReference>
<dbReference type="InterPro" id="IPR041966">
    <property type="entry name" value="LOTUS-like"/>
</dbReference>
<feature type="compositionally biased region" description="Polar residues" evidence="1">
    <location>
        <begin position="432"/>
        <end position="447"/>
    </location>
</feature>
<dbReference type="AlphaFoldDB" id="A0A1D2MQW0"/>
<name>A0A1D2MQW0_ORCCI</name>
<feature type="non-terminal residue" evidence="2">
    <location>
        <position position="505"/>
    </location>
</feature>
<comment type="caution">
    <text evidence="2">The sequence shown here is derived from an EMBL/GenBank/DDBJ whole genome shotgun (WGS) entry which is preliminary data.</text>
</comment>
<dbReference type="Gene3D" id="3.30.420.610">
    <property type="entry name" value="LOTUS domain-like"/>
    <property type="match status" value="1"/>
</dbReference>
<evidence type="ECO:0000313" key="2">
    <source>
        <dbReference type="EMBL" id="ODM95499.1"/>
    </source>
</evidence>
<organism evidence="2 3">
    <name type="scientific">Orchesella cincta</name>
    <name type="common">Springtail</name>
    <name type="synonym">Podura cincta</name>
    <dbReference type="NCBI Taxonomy" id="48709"/>
    <lineage>
        <taxon>Eukaryota</taxon>
        <taxon>Metazoa</taxon>
        <taxon>Ecdysozoa</taxon>
        <taxon>Arthropoda</taxon>
        <taxon>Hexapoda</taxon>
        <taxon>Collembola</taxon>
        <taxon>Entomobryomorpha</taxon>
        <taxon>Entomobryoidea</taxon>
        <taxon>Orchesellidae</taxon>
        <taxon>Orchesellinae</taxon>
        <taxon>Orchesella</taxon>
    </lineage>
</organism>
<feature type="compositionally biased region" description="Acidic residues" evidence="1">
    <location>
        <begin position="228"/>
        <end position="238"/>
    </location>
</feature>
<evidence type="ECO:0000313" key="3">
    <source>
        <dbReference type="Proteomes" id="UP000094527"/>
    </source>
</evidence>
<gene>
    <name evidence="2" type="ORF">Ocin01_11191</name>
</gene>
<reference evidence="2 3" key="1">
    <citation type="journal article" date="2016" name="Genome Biol. Evol.">
        <title>Gene Family Evolution Reflects Adaptation to Soil Environmental Stressors in the Genome of the Collembolan Orchesella cincta.</title>
        <authorList>
            <person name="Faddeeva-Vakhrusheva A."/>
            <person name="Derks M.F."/>
            <person name="Anvar S.Y."/>
            <person name="Agamennone V."/>
            <person name="Suring W."/>
            <person name="Smit S."/>
            <person name="van Straalen N.M."/>
            <person name="Roelofs D."/>
        </authorList>
    </citation>
    <scope>NUCLEOTIDE SEQUENCE [LARGE SCALE GENOMIC DNA]</scope>
    <source>
        <tissue evidence="2">Mixed pool</tissue>
    </source>
</reference>
<accession>A0A1D2MQW0</accession>
<feature type="compositionally biased region" description="Polar residues" evidence="1">
    <location>
        <begin position="456"/>
        <end position="467"/>
    </location>
</feature>
<feature type="compositionally biased region" description="Low complexity" evidence="1">
    <location>
        <begin position="186"/>
        <end position="197"/>
    </location>
</feature>
<feature type="region of interest" description="Disordered" evidence="1">
    <location>
        <begin position="428"/>
        <end position="486"/>
    </location>
</feature>
<dbReference type="Proteomes" id="UP000094527">
    <property type="component" value="Unassembled WGS sequence"/>
</dbReference>
<feature type="region of interest" description="Disordered" evidence="1">
    <location>
        <begin position="171"/>
        <end position="204"/>
    </location>
</feature>
<feature type="region of interest" description="Disordered" evidence="1">
    <location>
        <begin position="216"/>
        <end position="260"/>
    </location>
</feature>
<keyword evidence="3" id="KW-1185">Reference proteome</keyword>
<protein>
    <submittedName>
        <fullName evidence="2">Uncharacterized protein</fullName>
    </submittedName>
</protein>
<proteinExistence type="predicted"/>
<sequence>MARQDATWKWNPEPKQQALYEEWKSFCIGLLITAREGFHIRSIPTLLEEQTGEQMPLRKMGFPSICHFLYTMADSIEVRTLLGQYYIFVKDHAIPESLLHVRDMVLKQAKDKSCKSKTGRIRRPTKNQSTYVPIHTFLAATSNAYNSYQQQRPIPSRPVLVPAAGYSNRNMGVYNGVRTRGGGSSNRGSSSSYQNRGPSSSRLKWALKPASAPTYTAPIRPRYIPGLVDDDEDDEDYSDGSGFDVVSARPPPPAVNDENKKTNVMPSTAAAKPVVTPSFSLTAVTVPKPALPKEPEPSSFFTFKERQQTQLAQASSPRMPEHKPFIPTTNASSSLKETAHTREQQLTVSSAKTNTSSNIRGATEAVPLMSLPSAAFARQQDETVQANIDKITKAMAKNSGYIRKVSEPTAFVADPPAKPVVKLETVIESAGPSKSPSLPPLTNTDDNISPVPPHPNAQQDTTPSKVSNRMDDDVGNTPKVGYKLGQRNDLLADLDGLRLNYKLQS</sequence>
<feature type="region of interest" description="Disordered" evidence="1">
    <location>
        <begin position="313"/>
        <end position="334"/>
    </location>
</feature>